<dbReference type="GO" id="GO:0006886">
    <property type="term" value="P:intracellular protein transport"/>
    <property type="evidence" value="ECO:0007669"/>
    <property type="project" value="InterPro"/>
</dbReference>
<keyword evidence="11" id="KW-0325">Glycoprotein</keyword>
<dbReference type="Proteomes" id="UP000002279">
    <property type="component" value="Chromosome 4"/>
</dbReference>
<keyword evidence="8 14" id="KW-0472">Membrane</keyword>
<evidence type="ECO:0000256" key="4">
    <source>
        <dbReference type="ARBA" id="ARBA00022475"/>
    </source>
</evidence>
<organism evidence="15 16">
    <name type="scientific">Ornithorhynchus anatinus</name>
    <name type="common">Duckbill platypus</name>
    <dbReference type="NCBI Taxonomy" id="9258"/>
    <lineage>
        <taxon>Eukaryota</taxon>
        <taxon>Metazoa</taxon>
        <taxon>Chordata</taxon>
        <taxon>Craniata</taxon>
        <taxon>Vertebrata</taxon>
        <taxon>Euteleostomi</taxon>
        <taxon>Mammalia</taxon>
        <taxon>Monotremata</taxon>
        <taxon>Ornithorhynchidae</taxon>
        <taxon>Ornithorhynchus</taxon>
    </lineage>
</organism>
<keyword evidence="16" id="KW-1185">Reference proteome</keyword>
<evidence type="ECO:0000256" key="1">
    <source>
        <dbReference type="ARBA" id="ARBA00004251"/>
    </source>
</evidence>
<dbReference type="Bgee" id="ENSOANG00000000281">
    <property type="expression patterns" value="Expressed in brain and 8 other cell types or tissues"/>
</dbReference>
<protein>
    <recommendedName>
        <fullName evidence="12">Receptor activity-modifying protein 3</fullName>
    </recommendedName>
</protein>
<evidence type="ECO:0000313" key="15">
    <source>
        <dbReference type="Ensembl" id="ENSOANP00000000479.2"/>
    </source>
</evidence>
<evidence type="ECO:0000256" key="7">
    <source>
        <dbReference type="ARBA" id="ARBA00022989"/>
    </source>
</evidence>
<accession>F6X2S0</accession>
<evidence type="ECO:0000256" key="14">
    <source>
        <dbReference type="SAM" id="Phobius"/>
    </source>
</evidence>
<evidence type="ECO:0000256" key="12">
    <source>
        <dbReference type="ARBA" id="ARBA00041072"/>
    </source>
</evidence>
<evidence type="ECO:0000256" key="11">
    <source>
        <dbReference type="ARBA" id="ARBA00023180"/>
    </source>
</evidence>
<dbReference type="GO" id="GO:0043235">
    <property type="term" value="C:receptor complex"/>
    <property type="evidence" value="ECO:0000318"/>
    <property type="project" value="GO_Central"/>
</dbReference>
<feature type="compositionally biased region" description="Basic and acidic residues" evidence="13">
    <location>
        <begin position="10"/>
        <end position="20"/>
    </location>
</feature>
<comment type="similarity">
    <text evidence="2">Belongs to the RAMP family.</text>
</comment>
<reference evidence="15 16" key="1">
    <citation type="journal article" date="2008" name="Nature">
        <title>Genome analysis of the platypus reveals unique signatures of evolution.</title>
        <authorList>
            <person name="Warren W.C."/>
            <person name="Hillier L.W."/>
            <person name="Marshall Graves J.A."/>
            <person name="Birney E."/>
            <person name="Ponting C.P."/>
            <person name="Grutzner F."/>
            <person name="Belov K."/>
            <person name="Miller W."/>
            <person name="Clarke L."/>
            <person name="Chinwalla A.T."/>
            <person name="Yang S.P."/>
            <person name="Heger A."/>
            <person name="Locke D.P."/>
            <person name="Miethke P."/>
            <person name="Waters P.D."/>
            <person name="Veyrunes F."/>
            <person name="Fulton L."/>
            <person name="Fulton B."/>
            <person name="Graves T."/>
            <person name="Wallis J."/>
            <person name="Puente X.S."/>
            <person name="Lopez-Otin C."/>
            <person name="Ordonez G.R."/>
            <person name="Eichler E.E."/>
            <person name="Chen L."/>
            <person name="Cheng Z."/>
            <person name="Deakin J.E."/>
            <person name="Alsop A."/>
            <person name="Thompson K."/>
            <person name="Kirby P."/>
            <person name="Papenfuss A.T."/>
            <person name="Wakefield M.J."/>
            <person name="Olender T."/>
            <person name="Lancet D."/>
            <person name="Huttley G.A."/>
            <person name="Smit A.F."/>
            <person name="Pask A."/>
            <person name="Temple-Smith P."/>
            <person name="Batzer M.A."/>
            <person name="Walker J.A."/>
            <person name="Konkel M.K."/>
            <person name="Harris R.S."/>
            <person name="Whittington C.M."/>
            <person name="Wong E.S."/>
            <person name="Gemmell N.J."/>
            <person name="Buschiazzo E."/>
            <person name="Vargas Jentzsch I.M."/>
            <person name="Merkel A."/>
            <person name="Schmitz J."/>
            <person name="Zemann A."/>
            <person name="Churakov G."/>
            <person name="Kriegs J.O."/>
            <person name="Brosius J."/>
            <person name="Murchison E.P."/>
            <person name="Sachidanandam R."/>
            <person name="Smith C."/>
            <person name="Hannon G.J."/>
            <person name="Tsend-Ayush E."/>
            <person name="McMillan D."/>
            <person name="Attenborough R."/>
            <person name="Rens W."/>
            <person name="Ferguson-Smith M."/>
            <person name="Lefevre C.M."/>
            <person name="Sharp J.A."/>
            <person name="Nicholas K.R."/>
            <person name="Ray D.A."/>
            <person name="Kube M."/>
            <person name="Reinhardt R."/>
            <person name="Pringle T.H."/>
            <person name="Taylor J."/>
            <person name="Jones R.C."/>
            <person name="Nixon B."/>
            <person name="Dacheux J.L."/>
            <person name="Niwa H."/>
            <person name="Sekita Y."/>
            <person name="Huang X."/>
            <person name="Stark A."/>
            <person name="Kheradpour P."/>
            <person name="Kellis M."/>
            <person name="Flicek P."/>
            <person name="Chen Y."/>
            <person name="Webber C."/>
            <person name="Hardison R."/>
            <person name="Nelson J."/>
            <person name="Hallsworth-Pepin K."/>
            <person name="Delehaunty K."/>
            <person name="Markovic C."/>
            <person name="Minx P."/>
            <person name="Feng Y."/>
            <person name="Kremitzki C."/>
            <person name="Mitreva M."/>
            <person name="Glasscock J."/>
            <person name="Wylie T."/>
            <person name="Wohldmann P."/>
            <person name="Thiru P."/>
            <person name="Nhan M.N."/>
            <person name="Pohl C.S."/>
            <person name="Smith S.M."/>
            <person name="Hou S."/>
            <person name="Nefedov M."/>
            <person name="de Jong P.J."/>
            <person name="Renfree M.B."/>
            <person name="Mardis E.R."/>
            <person name="Wilson R.K."/>
        </authorList>
    </citation>
    <scope>NUCLEOTIDE SEQUENCE [LARGE SCALE GENOMIC DNA]</scope>
    <source>
        <strain evidence="15 16">Glennie</strain>
    </source>
</reference>
<keyword evidence="6" id="KW-0732">Signal</keyword>
<feature type="transmembrane region" description="Helical" evidence="14">
    <location>
        <begin position="372"/>
        <end position="394"/>
    </location>
</feature>
<reference evidence="15" key="3">
    <citation type="submission" date="2025-09" db="UniProtKB">
        <authorList>
            <consortium name="Ensembl"/>
        </authorList>
    </citation>
    <scope>IDENTIFICATION</scope>
    <source>
        <strain evidence="15">Glennie</strain>
    </source>
</reference>
<dbReference type="Pfam" id="PF04901">
    <property type="entry name" value="RAMP"/>
    <property type="match status" value="1"/>
</dbReference>
<evidence type="ECO:0000313" key="16">
    <source>
        <dbReference type="Proteomes" id="UP000002279"/>
    </source>
</evidence>
<dbReference type="STRING" id="9258.ENSOANP00000000479"/>
<evidence type="ECO:0000256" key="10">
    <source>
        <dbReference type="ARBA" id="ARBA00023170"/>
    </source>
</evidence>
<evidence type="ECO:0000256" key="9">
    <source>
        <dbReference type="ARBA" id="ARBA00023157"/>
    </source>
</evidence>
<dbReference type="GO" id="GO:0009986">
    <property type="term" value="C:cell surface"/>
    <property type="evidence" value="ECO:0000318"/>
    <property type="project" value="GO_Central"/>
</dbReference>
<evidence type="ECO:0000256" key="8">
    <source>
        <dbReference type="ARBA" id="ARBA00023136"/>
    </source>
</evidence>
<feature type="region of interest" description="Disordered" evidence="13">
    <location>
        <begin position="228"/>
        <end position="257"/>
    </location>
</feature>
<dbReference type="eggNOG" id="ENOG502S3C2">
    <property type="taxonomic scope" value="Eukaryota"/>
</dbReference>
<feature type="compositionally biased region" description="Pro residues" evidence="13">
    <location>
        <begin position="235"/>
        <end position="255"/>
    </location>
</feature>
<dbReference type="OMA" id="QSHPCST"/>
<keyword evidence="3" id="KW-0813">Transport</keyword>
<sequence length="402" mass="42907">SCPEPPPPNEDAREDGREGGQSHPCSTWLGKPGDPRTGCPLPLTSSFSRTPQHTHTHTHTQSLPASPGPSASPPLQTWQLFGAGFPPEGPAEVRRVRTGTGRTGTGREREKLAAGAGAGRVRGKGERGSLLAAAQGLVISSSFSCPAACPPPPPPSPSPSSPPLLLFPSPSRSSFLLLLPSPSPIPVVPRPLPSDWRAGDARRPGAFVRSDQRRLEGLVAAAAAAAAAAAGGPSPRDPPSQAPPPPSPAPRPPEPAMETPALRLLQLFLMLLGGSFQEASGCNETLMLQKLPECGKVFEEMMKKVDAKKWCNLTEFIMYYDNFTSCTELETNIVGCFWPNPLAEGFITDIHRQFFSNCTSDKVHWEDPPDEILIPLILIPVLLTVGMASMVVWCSKRNDILV</sequence>
<evidence type="ECO:0000256" key="13">
    <source>
        <dbReference type="SAM" id="MobiDB-lite"/>
    </source>
</evidence>
<dbReference type="GO" id="GO:0007186">
    <property type="term" value="P:G protein-coupled receptor signaling pathway"/>
    <property type="evidence" value="ECO:0000318"/>
    <property type="project" value="GO_Central"/>
</dbReference>
<dbReference type="PANTHER" id="PTHR14076">
    <property type="entry name" value="RECEPTOR ACTIVITY MODIFYING PROTEIN RAMP"/>
    <property type="match status" value="1"/>
</dbReference>
<dbReference type="Ensembl" id="ENSOANT00000000479.3">
    <property type="protein sequence ID" value="ENSOANP00000000479.2"/>
    <property type="gene ID" value="ENSOANG00000000281.3"/>
</dbReference>
<dbReference type="GO" id="GO:0015031">
    <property type="term" value="P:protein transport"/>
    <property type="evidence" value="ECO:0000318"/>
    <property type="project" value="GO_Central"/>
</dbReference>
<dbReference type="GO" id="GO:0006816">
    <property type="term" value="P:calcium ion transport"/>
    <property type="evidence" value="ECO:0000318"/>
    <property type="project" value="GO_Central"/>
</dbReference>
<dbReference type="InterPro" id="IPR006985">
    <property type="entry name" value="RAMP"/>
</dbReference>
<dbReference type="AlphaFoldDB" id="F6X2S0"/>
<dbReference type="GO" id="GO:0072659">
    <property type="term" value="P:protein localization to plasma membrane"/>
    <property type="evidence" value="ECO:0000318"/>
    <property type="project" value="GO_Central"/>
</dbReference>
<feature type="region of interest" description="Disordered" evidence="13">
    <location>
        <begin position="144"/>
        <end position="166"/>
    </location>
</feature>
<dbReference type="GO" id="GO:0005886">
    <property type="term" value="C:plasma membrane"/>
    <property type="evidence" value="ECO:0007669"/>
    <property type="project" value="UniProtKB-SubCell"/>
</dbReference>
<evidence type="ECO:0000256" key="3">
    <source>
        <dbReference type="ARBA" id="ARBA00022448"/>
    </source>
</evidence>
<dbReference type="FunFam" id="1.10.150.510:FF:000001">
    <property type="entry name" value="Receptor activity modifying protein 3"/>
    <property type="match status" value="1"/>
</dbReference>
<dbReference type="GO" id="GO:0031623">
    <property type="term" value="P:receptor internalization"/>
    <property type="evidence" value="ECO:0000318"/>
    <property type="project" value="GO_Central"/>
</dbReference>
<keyword evidence="7 14" id="KW-1133">Transmembrane helix</keyword>
<keyword evidence="9" id="KW-1015">Disulfide bond</keyword>
<dbReference type="PANTHER" id="PTHR14076:SF2">
    <property type="entry name" value="RECEPTOR ACTIVITY-MODIFYING PROTEIN 3"/>
    <property type="match status" value="1"/>
</dbReference>
<keyword evidence="10" id="KW-0675">Receptor</keyword>
<dbReference type="GO" id="GO:0015026">
    <property type="term" value="F:coreceptor activity"/>
    <property type="evidence" value="ECO:0000318"/>
    <property type="project" value="GO_Central"/>
</dbReference>
<evidence type="ECO:0000256" key="5">
    <source>
        <dbReference type="ARBA" id="ARBA00022692"/>
    </source>
</evidence>
<proteinExistence type="inferred from homology"/>
<evidence type="ECO:0000256" key="6">
    <source>
        <dbReference type="ARBA" id="ARBA00022729"/>
    </source>
</evidence>
<dbReference type="InParanoid" id="F6X2S0"/>
<feature type="region of interest" description="Disordered" evidence="13">
    <location>
        <begin position="187"/>
        <end position="209"/>
    </location>
</feature>
<dbReference type="InterPro" id="IPR038126">
    <property type="entry name" value="RAMP_sf"/>
</dbReference>
<feature type="region of interest" description="Disordered" evidence="13">
    <location>
        <begin position="1"/>
        <end position="126"/>
    </location>
</feature>
<dbReference type="PRINTS" id="PR01217">
    <property type="entry name" value="PRICHEXTENSN"/>
</dbReference>
<comment type="subcellular location">
    <subcellularLocation>
        <location evidence="1">Cell membrane</location>
        <topology evidence="1">Single-pass type I membrane protein</topology>
    </subcellularLocation>
</comment>
<name>F6X2S0_ORNAN</name>
<evidence type="ECO:0000256" key="2">
    <source>
        <dbReference type="ARBA" id="ARBA00007087"/>
    </source>
</evidence>
<dbReference type="GeneTree" id="ENSGT00940000161026"/>
<feature type="compositionally biased region" description="Pro residues" evidence="13">
    <location>
        <begin position="148"/>
        <end position="162"/>
    </location>
</feature>
<gene>
    <name evidence="15" type="primary">RAMP3</name>
</gene>
<keyword evidence="5 14" id="KW-0812">Transmembrane</keyword>
<reference evidence="15" key="2">
    <citation type="submission" date="2025-08" db="UniProtKB">
        <authorList>
            <consortium name="Ensembl"/>
        </authorList>
    </citation>
    <scope>IDENTIFICATION</scope>
    <source>
        <strain evidence="15">Glennie</strain>
    </source>
</reference>
<dbReference type="Gene3D" id="1.10.150.510">
    <property type="entry name" value="Receptor activity modifying family"/>
    <property type="match status" value="1"/>
</dbReference>
<dbReference type="GO" id="GO:0032870">
    <property type="term" value="P:cellular response to hormone stimulus"/>
    <property type="evidence" value="ECO:0000318"/>
    <property type="project" value="GO_Central"/>
</dbReference>
<dbReference type="HOGENOM" id="CLU_116349_3_1_1"/>
<dbReference type="GO" id="GO:0008277">
    <property type="term" value="P:regulation of G protein-coupled receptor signaling pathway"/>
    <property type="evidence" value="ECO:0007669"/>
    <property type="project" value="InterPro"/>
</dbReference>
<keyword evidence="4" id="KW-1003">Cell membrane</keyword>